<comment type="caution">
    <text evidence="1">The sequence shown here is derived from an EMBL/GenBank/DDBJ whole genome shotgun (WGS) entry which is preliminary data.</text>
</comment>
<reference evidence="1" key="1">
    <citation type="journal article" date="2021" name="Proc. Natl. Acad. Sci. U.S.A.">
        <title>Three genomes in the algal genus Volvox reveal the fate of a haploid sex-determining region after a transition to homothallism.</title>
        <authorList>
            <person name="Yamamoto K."/>
            <person name="Hamaji T."/>
            <person name="Kawai-Toyooka H."/>
            <person name="Matsuzaki R."/>
            <person name="Takahashi F."/>
            <person name="Nishimura Y."/>
            <person name="Kawachi M."/>
            <person name="Noguchi H."/>
            <person name="Minakuchi Y."/>
            <person name="Umen J.G."/>
            <person name="Toyoda A."/>
            <person name="Nozaki H."/>
        </authorList>
    </citation>
    <scope>NUCLEOTIDE SEQUENCE</scope>
    <source>
        <strain evidence="1">NIES-3780</strain>
    </source>
</reference>
<gene>
    <name evidence="1" type="ORF">Vafri_19175</name>
</gene>
<proteinExistence type="predicted"/>
<organism evidence="1 2">
    <name type="scientific">Volvox africanus</name>
    <dbReference type="NCBI Taxonomy" id="51714"/>
    <lineage>
        <taxon>Eukaryota</taxon>
        <taxon>Viridiplantae</taxon>
        <taxon>Chlorophyta</taxon>
        <taxon>core chlorophytes</taxon>
        <taxon>Chlorophyceae</taxon>
        <taxon>CS clade</taxon>
        <taxon>Chlamydomonadales</taxon>
        <taxon>Volvocaceae</taxon>
        <taxon>Volvox</taxon>
    </lineage>
</organism>
<keyword evidence="2" id="KW-1185">Reference proteome</keyword>
<evidence type="ECO:0000313" key="2">
    <source>
        <dbReference type="Proteomes" id="UP000747399"/>
    </source>
</evidence>
<evidence type="ECO:0000313" key="1">
    <source>
        <dbReference type="EMBL" id="GIL65419.1"/>
    </source>
</evidence>
<sequence>MREEAVKGPQAAEWRQAMEEEMAAQYANHTSRWELTKPPPGVKLLVGGFIPLRRMMVVALSVSRHAWWPRDFSSARASIMVSFLLRPPGLPRCGRCGRRRRLRCMTSISWTSQPFS</sequence>
<accession>A0A8J4BP00</accession>
<protein>
    <submittedName>
        <fullName evidence="1">Uncharacterized protein</fullName>
    </submittedName>
</protein>
<dbReference type="AlphaFoldDB" id="A0A8J4BP00"/>
<dbReference type="EMBL" id="BNCO01000075">
    <property type="protein sequence ID" value="GIL65419.1"/>
    <property type="molecule type" value="Genomic_DNA"/>
</dbReference>
<dbReference type="Proteomes" id="UP000747399">
    <property type="component" value="Unassembled WGS sequence"/>
</dbReference>
<name>A0A8J4BP00_9CHLO</name>